<gene>
    <name evidence="12" type="primary">hisN</name>
    <name evidence="12" type="ORF">GCM10022261_15890</name>
</gene>
<keyword evidence="9" id="KW-0368">Histidine biosynthesis</keyword>
<comment type="similarity">
    <text evidence="3">Belongs to the inositol monophosphatase superfamily.</text>
</comment>
<keyword evidence="6" id="KW-0479">Metal-binding</keyword>
<dbReference type="InterPro" id="IPR051090">
    <property type="entry name" value="Inositol_monoP_superfamily"/>
</dbReference>
<dbReference type="NCBIfam" id="TIGR02067">
    <property type="entry name" value="his_9_HisN"/>
    <property type="match status" value="1"/>
</dbReference>
<dbReference type="Pfam" id="PF00459">
    <property type="entry name" value="Inositol_P"/>
    <property type="match status" value="1"/>
</dbReference>
<dbReference type="PANTHER" id="PTHR43200:SF6">
    <property type="entry name" value="3'(2'),5'-BISPHOSPHATE NUCLEOTIDASE"/>
    <property type="match status" value="1"/>
</dbReference>
<dbReference type="SUPFAM" id="SSF56655">
    <property type="entry name" value="Carbohydrate phosphatase"/>
    <property type="match status" value="1"/>
</dbReference>
<sequence length="253" mass="27419">MDDLNLALDLADRADAITLPRFRASDFSVATKPDLTPVTEVDRAVEAMISEVLAAHRPDDAMVGEEYGSRGSASRRWIVDPIDGTKSFVRGVPVFATLIALYDGESPLVGVVSAPALGRRWYAASGQGAWRRAGGEPERIRVSGVDTLSNASLSYASLSGWLQRGTRDRFLELCDAVWRTRGYGDFWSYMLVAEGAVDIACEPELELYDMAALAPIVTEAGGRFTDLTGVDGPFGPNALVTNGRLHDAVREYM</sequence>
<evidence type="ECO:0000256" key="1">
    <source>
        <dbReference type="ARBA" id="ARBA00001946"/>
    </source>
</evidence>
<comment type="caution">
    <text evidence="12">The sequence shown here is derived from an EMBL/GenBank/DDBJ whole genome shotgun (WGS) entry which is preliminary data.</text>
</comment>
<dbReference type="InterPro" id="IPR011809">
    <property type="entry name" value="His_9_proposed"/>
</dbReference>
<reference evidence="13" key="1">
    <citation type="journal article" date="2019" name="Int. J. Syst. Evol. Microbiol.">
        <title>The Global Catalogue of Microorganisms (GCM) 10K type strain sequencing project: providing services to taxonomists for standard genome sequencing and annotation.</title>
        <authorList>
            <consortium name="The Broad Institute Genomics Platform"/>
            <consortium name="The Broad Institute Genome Sequencing Center for Infectious Disease"/>
            <person name="Wu L."/>
            <person name="Ma J."/>
        </authorList>
    </citation>
    <scope>NUCLEOTIDE SEQUENCE [LARGE SCALE GENOMIC DNA]</scope>
    <source>
        <strain evidence="13">JCM 17458</strain>
    </source>
</reference>
<evidence type="ECO:0000256" key="4">
    <source>
        <dbReference type="ARBA" id="ARBA00013085"/>
    </source>
</evidence>
<dbReference type="RefSeq" id="WP_236864178.1">
    <property type="nucleotide sequence ID" value="NZ_BAABAZ010000005.1"/>
</dbReference>
<evidence type="ECO:0000256" key="9">
    <source>
        <dbReference type="ARBA" id="ARBA00023102"/>
    </source>
</evidence>
<dbReference type="PANTHER" id="PTHR43200">
    <property type="entry name" value="PHOSPHATASE"/>
    <property type="match status" value="1"/>
</dbReference>
<dbReference type="CDD" id="cd01641">
    <property type="entry name" value="Bacterial_IMPase_like_1"/>
    <property type="match status" value="1"/>
</dbReference>
<keyword evidence="13" id="KW-1185">Reference proteome</keyword>
<evidence type="ECO:0000256" key="6">
    <source>
        <dbReference type="ARBA" id="ARBA00022723"/>
    </source>
</evidence>
<evidence type="ECO:0000313" key="13">
    <source>
        <dbReference type="Proteomes" id="UP001501586"/>
    </source>
</evidence>
<organism evidence="12 13">
    <name type="scientific">Brevibacterium daeguense</name>
    <dbReference type="NCBI Taxonomy" id="909936"/>
    <lineage>
        <taxon>Bacteria</taxon>
        <taxon>Bacillati</taxon>
        <taxon>Actinomycetota</taxon>
        <taxon>Actinomycetes</taxon>
        <taxon>Micrococcales</taxon>
        <taxon>Brevibacteriaceae</taxon>
        <taxon>Brevibacterium</taxon>
    </lineage>
</organism>
<dbReference type="PROSITE" id="PS00629">
    <property type="entry name" value="IMP_1"/>
    <property type="match status" value="1"/>
</dbReference>
<keyword evidence="7" id="KW-0378">Hydrolase</keyword>
<comment type="pathway">
    <text evidence="2">Amino-acid biosynthesis; L-histidine biosynthesis; L-histidine from 5-phospho-alpha-D-ribose 1-diphosphate: step 8/9.</text>
</comment>
<keyword evidence="8" id="KW-0460">Magnesium</keyword>
<evidence type="ECO:0000256" key="7">
    <source>
        <dbReference type="ARBA" id="ARBA00022801"/>
    </source>
</evidence>
<evidence type="ECO:0000256" key="2">
    <source>
        <dbReference type="ARBA" id="ARBA00004970"/>
    </source>
</evidence>
<evidence type="ECO:0000256" key="3">
    <source>
        <dbReference type="ARBA" id="ARBA00009759"/>
    </source>
</evidence>
<dbReference type="InterPro" id="IPR020583">
    <property type="entry name" value="Inositol_monoP_metal-BS"/>
</dbReference>
<dbReference type="Proteomes" id="UP001501586">
    <property type="component" value="Unassembled WGS sequence"/>
</dbReference>
<evidence type="ECO:0000256" key="8">
    <source>
        <dbReference type="ARBA" id="ARBA00022842"/>
    </source>
</evidence>
<dbReference type="Gene3D" id="3.30.540.10">
    <property type="entry name" value="Fructose-1,6-Bisphosphatase, subunit A, domain 1"/>
    <property type="match status" value="1"/>
</dbReference>
<comment type="catalytic activity">
    <reaction evidence="10">
        <text>L-histidinol phosphate + H2O = L-histidinol + phosphate</text>
        <dbReference type="Rhea" id="RHEA:14465"/>
        <dbReference type="ChEBI" id="CHEBI:15377"/>
        <dbReference type="ChEBI" id="CHEBI:43474"/>
        <dbReference type="ChEBI" id="CHEBI:57699"/>
        <dbReference type="ChEBI" id="CHEBI:57980"/>
        <dbReference type="EC" id="3.1.3.15"/>
    </reaction>
</comment>
<evidence type="ECO:0000256" key="5">
    <source>
        <dbReference type="ARBA" id="ARBA00022605"/>
    </source>
</evidence>
<dbReference type="InterPro" id="IPR000760">
    <property type="entry name" value="Inositol_monophosphatase-like"/>
</dbReference>
<evidence type="ECO:0000313" key="12">
    <source>
        <dbReference type="EMBL" id="GAA4284058.1"/>
    </source>
</evidence>
<name>A0ABP8EJE2_9MICO</name>
<dbReference type="EC" id="3.1.3.15" evidence="4 11"/>
<protein>
    <recommendedName>
        <fullName evidence="4 11">Histidinol-phosphatase</fullName>
        <ecNumber evidence="4 11">3.1.3.15</ecNumber>
    </recommendedName>
</protein>
<comment type="cofactor">
    <cofactor evidence="1">
        <name>Mg(2+)</name>
        <dbReference type="ChEBI" id="CHEBI:18420"/>
    </cofactor>
</comment>
<evidence type="ECO:0000256" key="10">
    <source>
        <dbReference type="ARBA" id="ARBA00049158"/>
    </source>
</evidence>
<keyword evidence="5" id="KW-0028">Amino-acid biosynthesis</keyword>
<proteinExistence type="inferred from homology"/>
<evidence type="ECO:0000256" key="11">
    <source>
        <dbReference type="NCBIfam" id="TIGR02067"/>
    </source>
</evidence>
<dbReference type="EMBL" id="BAABAZ010000005">
    <property type="protein sequence ID" value="GAA4284058.1"/>
    <property type="molecule type" value="Genomic_DNA"/>
</dbReference>
<accession>A0ABP8EJE2</accession>
<dbReference type="PRINTS" id="PR00377">
    <property type="entry name" value="IMPHPHTASES"/>
</dbReference>
<dbReference type="Gene3D" id="3.40.190.80">
    <property type="match status" value="1"/>
</dbReference>